<keyword evidence="1" id="KW-0472">Membrane</keyword>
<sequence>MAIRLSPGDRIFLAILAVLLGFLVIAPIVLSADAFQRMFAEDGFFETLSFYGWIAGAVLIFVRVRPLGFRAVSFALLSLALAAREADWHKKFTTQGALKINFYLDSSAPLMERLIAGLIVLILIAGMVYAFYAAIRFLFFEGGWSSRSALWLFATGVLLVASKCLDRLPAELNNLFDITLSQGWVDHLQALEEGLETVAPLVFLWSIWLSGIGRSYLARKPFERGESIS</sequence>
<feature type="transmembrane region" description="Helical" evidence="1">
    <location>
        <begin position="114"/>
        <end position="138"/>
    </location>
</feature>
<protein>
    <submittedName>
        <fullName evidence="2">Uncharacterized protein</fullName>
    </submittedName>
</protein>
<accession>A0A7X1AVK7</accession>
<comment type="caution">
    <text evidence="2">The sequence shown here is derived from an EMBL/GenBank/DDBJ whole genome shotgun (WGS) entry which is preliminary data.</text>
</comment>
<evidence type="ECO:0000313" key="3">
    <source>
        <dbReference type="Proteomes" id="UP000525652"/>
    </source>
</evidence>
<feature type="transmembrane region" description="Helical" evidence="1">
    <location>
        <begin position="44"/>
        <end position="62"/>
    </location>
</feature>
<reference evidence="2 3" key="1">
    <citation type="submission" date="2020-07" db="EMBL/GenBank/DDBJ databases">
        <authorList>
            <person name="Feng X."/>
        </authorList>
    </citation>
    <scope>NUCLEOTIDE SEQUENCE [LARGE SCALE GENOMIC DNA]</scope>
    <source>
        <strain evidence="2 3">JCM14086</strain>
    </source>
</reference>
<keyword evidence="1" id="KW-1133">Transmembrane helix</keyword>
<feature type="transmembrane region" description="Helical" evidence="1">
    <location>
        <begin position="12"/>
        <end position="32"/>
    </location>
</feature>
<name>A0A7X1AVK7_9BACT</name>
<dbReference type="Proteomes" id="UP000525652">
    <property type="component" value="Unassembled WGS sequence"/>
</dbReference>
<keyword evidence="3" id="KW-1185">Reference proteome</keyword>
<evidence type="ECO:0000313" key="2">
    <source>
        <dbReference type="EMBL" id="MBC2600821.1"/>
    </source>
</evidence>
<gene>
    <name evidence="2" type="ORF">H5P30_03395</name>
</gene>
<organism evidence="2 3">
    <name type="scientific">Puniceicoccus vermicola</name>
    <dbReference type="NCBI Taxonomy" id="388746"/>
    <lineage>
        <taxon>Bacteria</taxon>
        <taxon>Pseudomonadati</taxon>
        <taxon>Verrucomicrobiota</taxon>
        <taxon>Opitutia</taxon>
        <taxon>Puniceicoccales</taxon>
        <taxon>Puniceicoccaceae</taxon>
        <taxon>Puniceicoccus</taxon>
    </lineage>
</organism>
<dbReference type="RefSeq" id="WP_185691558.1">
    <property type="nucleotide sequence ID" value="NZ_JACHVA010000038.1"/>
</dbReference>
<keyword evidence="1" id="KW-0812">Transmembrane</keyword>
<dbReference type="AlphaFoldDB" id="A0A7X1AVK7"/>
<proteinExistence type="predicted"/>
<evidence type="ECO:0000256" key="1">
    <source>
        <dbReference type="SAM" id="Phobius"/>
    </source>
</evidence>
<dbReference type="EMBL" id="JACHVA010000038">
    <property type="protein sequence ID" value="MBC2600821.1"/>
    <property type="molecule type" value="Genomic_DNA"/>
</dbReference>